<evidence type="ECO:0000256" key="6">
    <source>
        <dbReference type="RuleBase" id="RU003560"/>
    </source>
</evidence>
<organism evidence="7 8">
    <name type="scientific">Cupriavidus metallidurans</name>
    <dbReference type="NCBI Taxonomy" id="119219"/>
    <lineage>
        <taxon>Bacteria</taxon>
        <taxon>Pseudomonadati</taxon>
        <taxon>Pseudomonadota</taxon>
        <taxon>Betaproteobacteria</taxon>
        <taxon>Burkholderiales</taxon>
        <taxon>Burkholderiaceae</taxon>
        <taxon>Cupriavidus</taxon>
    </lineage>
</organism>
<evidence type="ECO:0000313" key="8">
    <source>
        <dbReference type="Proteomes" id="UP000253772"/>
    </source>
</evidence>
<dbReference type="SUPFAM" id="SSF53383">
    <property type="entry name" value="PLP-dependent transferases"/>
    <property type="match status" value="1"/>
</dbReference>
<name>A0A132HBI7_9BURK</name>
<dbReference type="RefSeq" id="WP_017511920.1">
    <property type="nucleotide sequence ID" value="NZ_CP037900.1"/>
</dbReference>
<evidence type="ECO:0000256" key="4">
    <source>
        <dbReference type="ARBA" id="ARBA00022679"/>
    </source>
</evidence>
<dbReference type="Proteomes" id="UP000253772">
    <property type="component" value="Chromosome c1"/>
</dbReference>
<evidence type="ECO:0000313" key="7">
    <source>
        <dbReference type="EMBL" id="QBP08422.1"/>
    </source>
</evidence>
<dbReference type="GO" id="GO:0008483">
    <property type="term" value="F:transaminase activity"/>
    <property type="evidence" value="ECO:0007669"/>
    <property type="project" value="UniProtKB-KW"/>
</dbReference>
<dbReference type="CDD" id="cd00610">
    <property type="entry name" value="OAT_like"/>
    <property type="match status" value="1"/>
</dbReference>
<dbReference type="GO" id="GO:0030170">
    <property type="term" value="F:pyridoxal phosphate binding"/>
    <property type="evidence" value="ECO:0007669"/>
    <property type="project" value="InterPro"/>
</dbReference>
<dbReference type="Pfam" id="PF00202">
    <property type="entry name" value="Aminotran_3"/>
    <property type="match status" value="1"/>
</dbReference>
<dbReference type="OrthoDB" id="3398487at2"/>
<dbReference type="PANTHER" id="PTHR43094:SF1">
    <property type="entry name" value="AMINOTRANSFERASE CLASS-III"/>
    <property type="match status" value="1"/>
</dbReference>
<comment type="cofactor">
    <cofactor evidence="1">
        <name>pyridoxal 5'-phosphate</name>
        <dbReference type="ChEBI" id="CHEBI:597326"/>
    </cofactor>
</comment>
<dbReference type="Gene3D" id="3.90.1150.10">
    <property type="entry name" value="Aspartate Aminotransferase, domain 1"/>
    <property type="match status" value="1"/>
</dbReference>
<dbReference type="InterPro" id="IPR049704">
    <property type="entry name" value="Aminotrans_3_PPA_site"/>
</dbReference>
<dbReference type="Gene3D" id="3.40.640.10">
    <property type="entry name" value="Type I PLP-dependent aspartate aminotransferase-like (Major domain)"/>
    <property type="match status" value="1"/>
</dbReference>
<dbReference type="InterPro" id="IPR015421">
    <property type="entry name" value="PyrdxlP-dep_Trfase_major"/>
</dbReference>
<evidence type="ECO:0000256" key="3">
    <source>
        <dbReference type="ARBA" id="ARBA00022576"/>
    </source>
</evidence>
<comment type="similarity">
    <text evidence="2 6">Belongs to the class-III pyridoxal-phosphate-dependent aminotransferase family.</text>
</comment>
<sequence>MDAAKTVIPDLESLWMPFTANRQYKSAPRLLVSASGMYYTTHDGRQILDGCAGLWCVAAGHARKEIVEAIAQQAATLDYAPPFQMGHPLEFEAATKVASLMPQGLDRIFFTNSGSESVDTALKIALAYHRARGEGQRTRIIGRERGYHGVGFGGMGVGGIGPNRKMWSANVMPGTDHLPATLNIAEAAYSKGQPQWGAHLADELERLVALHDASNIAAVIVEPMAGSAGVLIPPVGYLEKLREITSKHGILLIFDEVITAFGRLGAATGAERLKVTPDLITMAKAINNAAVPMGAVAVRREVHDAVINATPQGGIELPHGYTYSGHPLAMAACIATLDLYKRDKLFERAAEMSPKFESAVHGLRGAPYVKDVRNLGLVAGVELESRPGAPGARAYEAFLKCLELGLLVRYTGDILAFSPPLIISEAEIDQMFDTVRQALHSIK</sequence>
<dbReference type="PIRSF" id="PIRSF000521">
    <property type="entry name" value="Transaminase_4ab_Lys_Orn"/>
    <property type="match status" value="1"/>
</dbReference>
<keyword evidence="4 7" id="KW-0808">Transferase</keyword>
<proteinExistence type="inferred from homology"/>
<dbReference type="PROSITE" id="PS00600">
    <property type="entry name" value="AA_TRANSFER_CLASS_3"/>
    <property type="match status" value="1"/>
</dbReference>
<keyword evidence="5 6" id="KW-0663">Pyridoxal phosphate</keyword>
<dbReference type="InterPro" id="IPR015424">
    <property type="entry name" value="PyrdxlP-dep_Trfase"/>
</dbReference>
<dbReference type="FunFam" id="3.40.640.10:FF:000014">
    <property type="entry name" value="Adenosylmethionine-8-amino-7-oxononanoate aminotransferase, probable"/>
    <property type="match status" value="1"/>
</dbReference>
<evidence type="ECO:0000256" key="1">
    <source>
        <dbReference type="ARBA" id="ARBA00001933"/>
    </source>
</evidence>
<dbReference type="PANTHER" id="PTHR43094">
    <property type="entry name" value="AMINOTRANSFERASE"/>
    <property type="match status" value="1"/>
</dbReference>
<keyword evidence="3 7" id="KW-0032">Aminotransferase</keyword>
<protein>
    <submittedName>
        <fullName evidence="7">Aspartate aminotransferase family protein</fullName>
    </submittedName>
</protein>
<evidence type="ECO:0000256" key="5">
    <source>
        <dbReference type="ARBA" id="ARBA00022898"/>
    </source>
</evidence>
<gene>
    <name evidence="7" type="ORF">DDF84_001050</name>
</gene>
<dbReference type="InterPro" id="IPR015422">
    <property type="entry name" value="PyrdxlP-dep_Trfase_small"/>
</dbReference>
<accession>A0A132HBI7</accession>
<reference evidence="7 8" key="1">
    <citation type="submission" date="2019-03" db="EMBL/GenBank/DDBJ databases">
        <title>Comparative insights into the high quality Complete genome sequence of highly metal resistant Cupriavidus metallidurans strain BS1 isolated from a gold-copper mine.</title>
        <authorList>
            <person name="Mazhar H.S."/>
            <person name="Rensing C."/>
        </authorList>
    </citation>
    <scope>NUCLEOTIDE SEQUENCE [LARGE SCALE GENOMIC DNA]</scope>
    <source>
        <strain evidence="7 8">BS1</strain>
    </source>
</reference>
<dbReference type="EMBL" id="CP037900">
    <property type="protein sequence ID" value="QBP08422.1"/>
    <property type="molecule type" value="Genomic_DNA"/>
</dbReference>
<evidence type="ECO:0000256" key="2">
    <source>
        <dbReference type="ARBA" id="ARBA00008954"/>
    </source>
</evidence>
<dbReference type="InterPro" id="IPR005814">
    <property type="entry name" value="Aminotrans_3"/>
</dbReference>
<dbReference type="AlphaFoldDB" id="A0A132HBI7"/>